<evidence type="ECO:0000313" key="2">
    <source>
        <dbReference type="EMBL" id="CCC10213.1"/>
    </source>
</evidence>
<dbReference type="OrthoDB" id="3944545at2759"/>
<gene>
    <name evidence="2" type="ORF">SMAC_02790</name>
</gene>
<name>F7VXH1_SORMK</name>
<dbReference type="InParanoid" id="F7VXH1"/>
<feature type="compositionally biased region" description="Acidic residues" evidence="1">
    <location>
        <begin position="36"/>
        <end position="45"/>
    </location>
</feature>
<evidence type="ECO:0000256" key="1">
    <source>
        <dbReference type="SAM" id="MobiDB-lite"/>
    </source>
</evidence>
<dbReference type="Proteomes" id="UP000001881">
    <property type="component" value="Unassembled WGS sequence"/>
</dbReference>
<dbReference type="HOGENOM" id="CLU_1618875_0_0_1"/>
<keyword evidence="3" id="KW-1185">Reference proteome</keyword>
<protein>
    <submittedName>
        <fullName evidence="2">WGS project CABT00000000 data, contig 2.12</fullName>
    </submittedName>
</protein>
<feature type="region of interest" description="Disordered" evidence="1">
    <location>
        <begin position="18"/>
        <end position="54"/>
    </location>
</feature>
<reference evidence="2 3" key="1">
    <citation type="journal article" date="2010" name="PLoS Genet.">
        <title>De novo assembly of a 40 Mb eukaryotic genome from short sequence reads: Sordaria macrospora, a model organism for fungal morphogenesis.</title>
        <authorList>
            <person name="Nowrousian M."/>
            <person name="Stajich J."/>
            <person name="Chu M."/>
            <person name="Engh I."/>
            <person name="Espagne E."/>
            <person name="Halliday K."/>
            <person name="Kamerewerd J."/>
            <person name="Kempken F."/>
            <person name="Knab B."/>
            <person name="Kuo H.C."/>
            <person name="Osiewacz H.D."/>
            <person name="Poeggeler S."/>
            <person name="Read N."/>
            <person name="Seiler S."/>
            <person name="Smith K."/>
            <person name="Zickler D."/>
            <person name="Kueck U."/>
            <person name="Freitag M."/>
        </authorList>
    </citation>
    <scope>NUCLEOTIDE SEQUENCE [LARGE SCALE GENOMIC DNA]</scope>
    <source>
        <strain evidence="3">ATCC MYA-333 / DSM 997 / K(L3346) / K-hell</strain>
        <tissue evidence="2">Mycelium</tissue>
    </source>
</reference>
<accession>F7VXH1</accession>
<dbReference type="VEuPathDB" id="FungiDB:SMAC_02790"/>
<dbReference type="EMBL" id="CABT02000012">
    <property type="protein sequence ID" value="CCC10213.1"/>
    <property type="molecule type" value="Genomic_DNA"/>
</dbReference>
<dbReference type="AlphaFoldDB" id="F7VXH1"/>
<comment type="caution">
    <text evidence="2">The sequence shown here is derived from an EMBL/GenBank/DDBJ whole genome shotgun (WGS) entry which is preliminary data.</text>
</comment>
<sequence length="180" mass="20189">MHRPVNGPIVTIRQLRGDLNGPREPYFRHKVTSTGGDDEDDDGDESPSAWHPISKAPVSVPGVSELKVKIVPLGWWVGDWGEYHEPHAEDTENPEDIDESGTLIYCYCCQESRPSKVYEDLVVKAGSSTTTGFVTIHDYVTAVHPWLMGLRDDLRGALSVFDGQVLPKDTKRREEMERKS</sequence>
<organism evidence="2 3">
    <name type="scientific">Sordaria macrospora (strain ATCC MYA-333 / DSM 997 / K(L3346) / K-hell)</name>
    <dbReference type="NCBI Taxonomy" id="771870"/>
    <lineage>
        <taxon>Eukaryota</taxon>
        <taxon>Fungi</taxon>
        <taxon>Dikarya</taxon>
        <taxon>Ascomycota</taxon>
        <taxon>Pezizomycotina</taxon>
        <taxon>Sordariomycetes</taxon>
        <taxon>Sordariomycetidae</taxon>
        <taxon>Sordariales</taxon>
        <taxon>Sordariaceae</taxon>
        <taxon>Sordaria</taxon>
    </lineage>
</organism>
<evidence type="ECO:0000313" key="3">
    <source>
        <dbReference type="Proteomes" id="UP000001881"/>
    </source>
</evidence>
<proteinExistence type="predicted"/>